<evidence type="ECO:0000313" key="1">
    <source>
        <dbReference type="EMBL" id="OPJ71010.1"/>
    </source>
</evidence>
<reference evidence="1 2" key="1">
    <citation type="submission" date="2016-02" db="EMBL/GenBank/DDBJ databases">
        <title>Band-tailed pigeon sequencing and assembly.</title>
        <authorList>
            <person name="Soares A.E."/>
            <person name="Novak B.J."/>
            <person name="Rice E.S."/>
            <person name="O'Connell B."/>
            <person name="Chang D."/>
            <person name="Weber S."/>
            <person name="Shapiro B."/>
        </authorList>
    </citation>
    <scope>NUCLEOTIDE SEQUENCE [LARGE SCALE GENOMIC DNA]</scope>
    <source>
        <strain evidence="1">BTP2013</strain>
        <tissue evidence="1">Blood</tissue>
    </source>
</reference>
<keyword evidence="2" id="KW-1185">Reference proteome</keyword>
<dbReference type="Proteomes" id="UP000190648">
    <property type="component" value="Unassembled WGS sequence"/>
</dbReference>
<gene>
    <name evidence="1" type="ORF">AV530_017328</name>
</gene>
<dbReference type="EMBL" id="LSYS01007721">
    <property type="protein sequence ID" value="OPJ71010.1"/>
    <property type="molecule type" value="Genomic_DNA"/>
</dbReference>
<comment type="caution">
    <text evidence="1">The sequence shown here is derived from an EMBL/GenBank/DDBJ whole genome shotgun (WGS) entry which is preliminary data.</text>
</comment>
<organism evidence="1 2">
    <name type="scientific">Patagioenas fasciata monilis</name>
    <dbReference type="NCBI Taxonomy" id="372326"/>
    <lineage>
        <taxon>Eukaryota</taxon>
        <taxon>Metazoa</taxon>
        <taxon>Chordata</taxon>
        <taxon>Craniata</taxon>
        <taxon>Vertebrata</taxon>
        <taxon>Euteleostomi</taxon>
        <taxon>Archelosauria</taxon>
        <taxon>Archosauria</taxon>
        <taxon>Dinosauria</taxon>
        <taxon>Saurischia</taxon>
        <taxon>Theropoda</taxon>
        <taxon>Coelurosauria</taxon>
        <taxon>Aves</taxon>
        <taxon>Neognathae</taxon>
        <taxon>Neoaves</taxon>
        <taxon>Columbimorphae</taxon>
        <taxon>Columbiformes</taxon>
        <taxon>Columbidae</taxon>
        <taxon>Patagioenas</taxon>
    </lineage>
</organism>
<protein>
    <submittedName>
        <fullName evidence="1">Uncharacterized protein</fullName>
    </submittedName>
</protein>
<accession>A0A1V4JFU1</accession>
<name>A0A1V4JFU1_PATFA</name>
<sequence>MQSNLLEYDDRENILQKMDQIHRDVDIVFGASALADLPGTTKPSQQSRRILNSLLLQNVTCAANLLCCSMLLVCPVLQHLMEKHCSFVLTSGLRITNINCYIPVDSKWRMLVY</sequence>
<proteinExistence type="predicted"/>
<evidence type="ECO:0000313" key="2">
    <source>
        <dbReference type="Proteomes" id="UP000190648"/>
    </source>
</evidence>
<dbReference type="AlphaFoldDB" id="A0A1V4JFU1"/>